<dbReference type="Proteomes" id="UP001215598">
    <property type="component" value="Unassembled WGS sequence"/>
</dbReference>
<sequence>MANCIPSTAFSSPFKLMDFQGHFLNLAFTVNPVISQIESGDENEQWTLFQTGSGGPGGVQLLSAPLGSSAVGYDSNLTPDPGPLFMQALVGGETATPFRINCLDSTHANFIDVLSSLALTAWAAESGSTISPVTFETFTNRSQQVCALKSLSYNFSSNFPFFTPTRFPRLCDCQIPFCTDTAAFLRLHPTLVKVAVLPRVDIGLGAPTWHVSQISLPFLRDFSGPASVARQVVPHSPLEAVTLSWNSKSFEQMYHHVLGAFLKTQEPLRVMSNLVNKWDPALLLAIAKHLPQGELGIKIPDGFYDVLKTAILNPPHLRAISCTRATEEAPPTVADLVLEFSVLRELGSRSATLHLCTFASNTTWCRINANFWYPAAASKNLAESEWRMRWLVGSVLEQCWQRRVKRLTRQTELTGDGSLTGIDSV</sequence>
<dbReference type="EMBL" id="JARKIB010000113">
    <property type="protein sequence ID" value="KAJ7738166.1"/>
    <property type="molecule type" value="Genomic_DNA"/>
</dbReference>
<evidence type="ECO:0000313" key="2">
    <source>
        <dbReference type="Proteomes" id="UP001215598"/>
    </source>
</evidence>
<reference evidence="1" key="1">
    <citation type="submission" date="2023-03" db="EMBL/GenBank/DDBJ databases">
        <title>Massive genome expansion in bonnet fungi (Mycena s.s.) driven by repeated elements and novel gene families across ecological guilds.</title>
        <authorList>
            <consortium name="Lawrence Berkeley National Laboratory"/>
            <person name="Harder C.B."/>
            <person name="Miyauchi S."/>
            <person name="Viragh M."/>
            <person name="Kuo A."/>
            <person name="Thoen E."/>
            <person name="Andreopoulos B."/>
            <person name="Lu D."/>
            <person name="Skrede I."/>
            <person name="Drula E."/>
            <person name="Henrissat B."/>
            <person name="Morin E."/>
            <person name="Kohler A."/>
            <person name="Barry K."/>
            <person name="LaButti K."/>
            <person name="Morin E."/>
            <person name="Salamov A."/>
            <person name="Lipzen A."/>
            <person name="Mereny Z."/>
            <person name="Hegedus B."/>
            <person name="Baldrian P."/>
            <person name="Stursova M."/>
            <person name="Weitz H."/>
            <person name="Taylor A."/>
            <person name="Grigoriev I.V."/>
            <person name="Nagy L.G."/>
            <person name="Martin F."/>
            <person name="Kauserud H."/>
        </authorList>
    </citation>
    <scope>NUCLEOTIDE SEQUENCE</scope>
    <source>
        <strain evidence="1">CBHHK182m</strain>
    </source>
</reference>
<name>A0AAD7MYL0_9AGAR</name>
<keyword evidence="2" id="KW-1185">Reference proteome</keyword>
<comment type="caution">
    <text evidence="1">The sequence shown here is derived from an EMBL/GenBank/DDBJ whole genome shotgun (WGS) entry which is preliminary data.</text>
</comment>
<dbReference type="AlphaFoldDB" id="A0AAD7MYL0"/>
<gene>
    <name evidence="1" type="ORF">B0H16DRAFT_1891468</name>
</gene>
<accession>A0AAD7MYL0</accession>
<organism evidence="1 2">
    <name type="scientific">Mycena metata</name>
    <dbReference type="NCBI Taxonomy" id="1033252"/>
    <lineage>
        <taxon>Eukaryota</taxon>
        <taxon>Fungi</taxon>
        <taxon>Dikarya</taxon>
        <taxon>Basidiomycota</taxon>
        <taxon>Agaricomycotina</taxon>
        <taxon>Agaricomycetes</taxon>
        <taxon>Agaricomycetidae</taxon>
        <taxon>Agaricales</taxon>
        <taxon>Marasmiineae</taxon>
        <taxon>Mycenaceae</taxon>
        <taxon>Mycena</taxon>
    </lineage>
</organism>
<protein>
    <submittedName>
        <fullName evidence="1">Uncharacterized protein</fullName>
    </submittedName>
</protein>
<proteinExistence type="predicted"/>
<evidence type="ECO:0000313" key="1">
    <source>
        <dbReference type="EMBL" id="KAJ7738166.1"/>
    </source>
</evidence>